<dbReference type="Gene3D" id="3.30.1360.40">
    <property type="match status" value="1"/>
</dbReference>
<dbReference type="NCBIfam" id="NF009397">
    <property type="entry name" value="PRK12758.1"/>
    <property type="match status" value="1"/>
</dbReference>
<gene>
    <name evidence="10" type="ORF">IAB08_03290</name>
</gene>
<dbReference type="GO" id="GO:0005737">
    <property type="term" value="C:cytoplasm"/>
    <property type="evidence" value="ECO:0007669"/>
    <property type="project" value="TreeGrafter"/>
</dbReference>
<accession>A0A9D9GZ18</accession>
<comment type="catalytic activity">
    <reaction evidence="1 6">
        <text>ATP-dependent breakage, passage and rejoining of double-stranded DNA.</text>
        <dbReference type="EC" id="5.6.2.2"/>
    </reaction>
</comment>
<dbReference type="Gene3D" id="1.10.268.10">
    <property type="entry name" value="Topoisomerase, domain 3"/>
    <property type="match status" value="1"/>
</dbReference>
<evidence type="ECO:0000313" key="11">
    <source>
        <dbReference type="Proteomes" id="UP000823612"/>
    </source>
</evidence>
<dbReference type="EMBL" id="JADIMZ010000044">
    <property type="protein sequence ID" value="MBO8432305.1"/>
    <property type="molecule type" value="Genomic_DNA"/>
</dbReference>
<keyword evidence="4 6" id="KW-0238">DNA-binding</keyword>
<dbReference type="InterPro" id="IPR013760">
    <property type="entry name" value="Topo_IIA-like_dom_sf"/>
</dbReference>
<dbReference type="InterPro" id="IPR013758">
    <property type="entry name" value="Topo_IIA_A/C_ab"/>
</dbReference>
<reference evidence="10" key="2">
    <citation type="journal article" date="2021" name="PeerJ">
        <title>Extensive microbial diversity within the chicken gut microbiome revealed by metagenomics and culture.</title>
        <authorList>
            <person name="Gilroy R."/>
            <person name="Ravi A."/>
            <person name="Getino M."/>
            <person name="Pursley I."/>
            <person name="Horton D.L."/>
            <person name="Alikhan N.F."/>
            <person name="Baker D."/>
            <person name="Gharbi K."/>
            <person name="Hall N."/>
            <person name="Watson M."/>
            <person name="Adriaenssens E.M."/>
            <person name="Foster-Nyarko E."/>
            <person name="Jarju S."/>
            <person name="Secka A."/>
            <person name="Antonio M."/>
            <person name="Oren A."/>
            <person name="Chaudhuri R.R."/>
            <person name="La Ragione R."/>
            <person name="Hildebrand F."/>
            <person name="Pallen M.J."/>
        </authorList>
    </citation>
    <scope>NUCLEOTIDE SEQUENCE</scope>
    <source>
        <strain evidence="10">2889</strain>
    </source>
</reference>
<dbReference type="Pfam" id="PF00521">
    <property type="entry name" value="DNA_topoisoIV"/>
    <property type="match status" value="1"/>
</dbReference>
<dbReference type="AlphaFoldDB" id="A0A9D9GZ18"/>
<evidence type="ECO:0000256" key="6">
    <source>
        <dbReference type="PROSITE-ProRule" id="PRU01384"/>
    </source>
</evidence>
<evidence type="ECO:0000256" key="8">
    <source>
        <dbReference type="SAM" id="MobiDB-lite"/>
    </source>
</evidence>
<evidence type="ECO:0000256" key="3">
    <source>
        <dbReference type="ARBA" id="ARBA00023029"/>
    </source>
</evidence>
<dbReference type="InterPro" id="IPR013757">
    <property type="entry name" value="Topo_IIA_A_a_sf"/>
</dbReference>
<protein>
    <submittedName>
        <fullName evidence="10">DNA gyrase/topoisomerase IV subunit A</fullName>
    </submittedName>
</protein>
<dbReference type="NCBIfam" id="NF007209">
    <property type="entry name" value="PRK09631.1"/>
    <property type="match status" value="1"/>
</dbReference>
<dbReference type="SUPFAM" id="SSF56719">
    <property type="entry name" value="Type II DNA topoisomerase"/>
    <property type="match status" value="1"/>
</dbReference>
<dbReference type="InterPro" id="IPR050220">
    <property type="entry name" value="Type_II_DNA_Topoisomerases"/>
</dbReference>
<keyword evidence="5 6" id="KW-0413">Isomerase</keyword>
<reference evidence="10" key="1">
    <citation type="submission" date="2020-10" db="EMBL/GenBank/DDBJ databases">
        <authorList>
            <person name="Gilroy R."/>
        </authorList>
    </citation>
    <scope>NUCLEOTIDE SEQUENCE</scope>
    <source>
        <strain evidence="10">2889</strain>
    </source>
</reference>
<dbReference type="GO" id="GO:0003918">
    <property type="term" value="F:DNA topoisomerase type II (double strand cut, ATP-hydrolyzing) activity"/>
    <property type="evidence" value="ECO:0007669"/>
    <property type="project" value="UniProtKB-EC"/>
</dbReference>
<evidence type="ECO:0000256" key="4">
    <source>
        <dbReference type="ARBA" id="ARBA00023125"/>
    </source>
</evidence>
<dbReference type="GO" id="GO:0003677">
    <property type="term" value="F:DNA binding"/>
    <property type="evidence" value="ECO:0007669"/>
    <property type="project" value="UniProtKB-UniRule"/>
</dbReference>
<dbReference type="GO" id="GO:0005524">
    <property type="term" value="F:ATP binding"/>
    <property type="evidence" value="ECO:0007669"/>
    <property type="project" value="InterPro"/>
</dbReference>
<comment type="similarity">
    <text evidence="2">Belongs to the type II topoisomerase GyrA/ParC subunit family.</text>
</comment>
<name>A0A9D9GZ18_9BACT</name>
<evidence type="ECO:0000313" key="10">
    <source>
        <dbReference type="EMBL" id="MBO8432305.1"/>
    </source>
</evidence>
<dbReference type="SMART" id="SM00434">
    <property type="entry name" value="TOP4c"/>
    <property type="match status" value="1"/>
</dbReference>
<feature type="active site" description="O-(5'-phospho-DNA)-tyrosine intermediate" evidence="6">
    <location>
        <position position="117"/>
    </location>
</feature>
<keyword evidence="7" id="KW-0175">Coiled coil</keyword>
<proteinExistence type="inferred from homology"/>
<dbReference type="Gene3D" id="3.90.199.10">
    <property type="entry name" value="Topoisomerase II, domain 5"/>
    <property type="match status" value="1"/>
</dbReference>
<feature type="compositionally biased region" description="Acidic residues" evidence="8">
    <location>
        <begin position="849"/>
        <end position="860"/>
    </location>
</feature>
<organism evidence="10 11">
    <name type="scientific">Candidatus Pullibacteroides excrementavium</name>
    <dbReference type="NCBI Taxonomy" id="2840905"/>
    <lineage>
        <taxon>Bacteria</taxon>
        <taxon>Pseudomonadati</taxon>
        <taxon>Bacteroidota</taxon>
        <taxon>Bacteroidia</taxon>
        <taxon>Bacteroidales</taxon>
        <taxon>Candidatus Pullibacteroides</taxon>
    </lineage>
</organism>
<feature type="domain" description="Topo IIA-type catalytic" evidence="9">
    <location>
        <begin position="36"/>
        <end position="437"/>
    </location>
</feature>
<dbReference type="Proteomes" id="UP000823612">
    <property type="component" value="Unassembled WGS sequence"/>
</dbReference>
<feature type="region of interest" description="Disordered" evidence="8">
    <location>
        <begin position="824"/>
        <end position="867"/>
    </location>
</feature>
<evidence type="ECO:0000256" key="2">
    <source>
        <dbReference type="ARBA" id="ARBA00008263"/>
    </source>
</evidence>
<feature type="coiled-coil region" evidence="7">
    <location>
        <begin position="331"/>
        <end position="387"/>
    </location>
</feature>
<dbReference type="PROSITE" id="PS52040">
    <property type="entry name" value="TOPO_IIA"/>
    <property type="match status" value="1"/>
</dbReference>
<dbReference type="InterPro" id="IPR002205">
    <property type="entry name" value="Topo_IIA_dom_A"/>
</dbReference>
<evidence type="ECO:0000256" key="1">
    <source>
        <dbReference type="ARBA" id="ARBA00000185"/>
    </source>
</evidence>
<evidence type="ECO:0000256" key="5">
    <source>
        <dbReference type="ARBA" id="ARBA00023235"/>
    </source>
</evidence>
<feature type="compositionally biased region" description="Basic and acidic residues" evidence="8">
    <location>
        <begin position="832"/>
        <end position="848"/>
    </location>
</feature>
<evidence type="ECO:0000256" key="7">
    <source>
        <dbReference type="SAM" id="Coils"/>
    </source>
</evidence>
<dbReference type="GO" id="GO:0009330">
    <property type="term" value="C:DNA topoisomerase type II (double strand cut, ATP-hydrolyzing) complex"/>
    <property type="evidence" value="ECO:0007669"/>
    <property type="project" value="TreeGrafter"/>
</dbReference>
<comment type="caution">
    <text evidence="10">The sequence shown here is derived from an EMBL/GenBank/DDBJ whole genome shotgun (WGS) entry which is preliminary data.</text>
</comment>
<sequence length="867" mass="99527">MEIKEENESGRVIPIPGLFKNWFLDYASYVILERAVPELSDGLKPVQRRILHSMKELDDGRYNKVANVVGNTMKYHPHGDASIGDALVQLGQKDLLIDCQGNWGNILTGDPAAAPRYIEARLSPFALEVVFNPKTTEWKPSYDGRNQEPVSLPIKFPLLLSQGVEGIAVGLACKVLPHNFNELIDASVKVLKGQDFELYPDFPTGGSIDVTNYNDGLRGGKVRVRAKIQQLDKKTLEIVEIPYGTTTASLIESILKASEKGKIKIRKVEDNTAEKADILVHLQPGVSPDTTLDALYAFTDCELSISPNACVVSEQRPRFLGVSEMLRISTAHTMELLRKELEIRMRELENEWYLTSLEKIFFEERIYRLLEKDTRRWEEQLKAIEEAFKPFEERLHREVTKEDVLKLVEKPVRKISKFDIKKADEKIQAVEKEMEEVRYHLEHIVDYTISYFQNIKKKYGAGRERKTEIRNFENIQANMVAATNEKLYVNRTEGFVGTGLKKDEYVCECSDIDDIIVFRRNGAFKVVKVGDKVFVGEDIIHVGVFKRNDERTIYNMVYSDGKDGIAYVKRFAVGGVTRDKEYDLTKGTPGSQVLYFTANPNGEAEVVRVHLRFKPKLKKLYFDFDFKTLAVKGRSSMGNILSRNAVKRIELKDAGVSTLGARKIWYDETIKRLNVDGRGQYLGEFKGSDKILTLMDAGAYKLVSYDLGTHFEEDMFRLAKHYPERILTAVYRDKNTKLWYIKRFQIEESEKRQSFIEEESGELMNLNMDFYPRLRIVFDSKANKKECEDQEVDVTGFIGVKGFKAKGKRLSNYYIKRVEFIDPEQPDPDYEQLQHDKEVEEKIAKGEDPDVLPENEDADPNEQLSLF</sequence>
<dbReference type="GO" id="GO:0006265">
    <property type="term" value="P:DNA topological change"/>
    <property type="evidence" value="ECO:0007669"/>
    <property type="project" value="UniProtKB-UniRule"/>
</dbReference>
<keyword evidence="3 6" id="KW-0799">Topoisomerase</keyword>
<evidence type="ECO:0000259" key="9">
    <source>
        <dbReference type="PROSITE" id="PS52040"/>
    </source>
</evidence>
<dbReference type="PANTHER" id="PTHR43493:SF5">
    <property type="entry name" value="DNA GYRASE SUBUNIT A, CHLOROPLASTIC_MITOCHONDRIAL"/>
    <property type="match status" value="1"/>
</dbReference>
<dbReference type="PANTHER" id="PTHR43493">
    <property type="entry name" value="DNA GYRASE/TOPOISOMERASE SUBUNIT A"/>
    <property type="match status" value="1"/>
</dbReference>